<evidence type="ECO:0000313" key="1">
    <source>
        <dbReference type="EMBL" id="QIB67372.1"/>
    </source>
</evidence>
<dbReference type="Proteomes" id="UP000477680">
    <property type="component" value="Chromosome"/>
</dbReference>
<dbReference type="EMBL" id="CP048711">
    <property type="protein sequence ID" value="QIB67372.1"/>
    <property type="molecule type" value="Genomic_DNA"/>
</dbReference>
<dbReference type="KEGG" id="kim:G3T16_20225"/>
<name>A0A6C0U5C8_9GAMM</name>
<keyword evidence="2" id="KW-1185">Reference proteome</keyword>
<accession>A0A6C0U5C8</accession>
<dbReference type="AlphaFoldDB" id="A0A6C0U5C8"/>
<organism evidence="1 2">
    <name type="scientific">Kineobactrum salinum</name>
    <dbReference type="NCBI Taxonomy" id="2708301"/>
    <lineage>
        <taxon>Bacteria</taxon>
        <taxon>Pseudomonadati</taxon>
        <taxon>Pseudomonadota</taxon>
        <taxon>Gammaproteobacteria</taxon>
        <taxon>Cellvibrionales</taxon>
        <taxon>Halieaceae</taxon>
        <taxon>Kineobactrum</taxon>
    </lineage>
</organism>
<protein>
    <submittedName>
        <fullName evidence="1">Uncharacterized protein</fullName>
    </submittedName>
</protein>
<reference evidence="1 2" key="1">
    <citation type="submission" date="2020-02" db="EMBL/GenBank/DDBJ databases">
        <title>Genome sequencing for Kineobactrum sp. M2.</title>
        <authorList>
            <person name="Park S.-J."/>
        </authorList>
    </citation>
    <scope>NUCLEOTIDE SEQUENCE [LARGE SCALE GENOMIC DNA]</scope>
    <source>
        <strain evidence="1 2">M2</strain>
    </source>
</reference>
<dbReference type="RefSeq" id="WP_163496799.1">
    <property type="nucleotide sequence ID" value="NZ_CP048711.1"/>
</dbReference>
<evidence type="ECO:0000313" key="2">
    <source>
        <dbReference type="Proteomes" id="UP000477680"/>
    </source>
</evidence>
<sequence length="151" mass="17433">MYRSFCDHYKSLYSKSRLFSGGITKPSGTDSLFFTWKNTDKDKMVLEMRADLLEEYIAYCVKEINTLLSAAKANMPPDLWTVDKSVPGRMLTTTNINALLICLRLIIERGTISSFDTYRKKFSGLKSFSFKSYHSSQYNRMAEALYKKHFG</sequence>
<gene>
    <name evidence="1" type="ORF">G3T16_20225</name>
</gene>
<proteinExistence type="predicted"/>